<name>U1NI94_9EURY</name>
<accession>U1NI94</accession>
<dbReference type="AlphaFoldDB" id="U1NI94"/>
<dbReference type="EMBL" id="KE356561">
    <property type="protein sequence ID" value="ERG96890.1"/>
    <property type="molecule type" value="Genomic_DNA"/>
</dbReference>
<protein>
    <submittedName>
        <fullName evidence="1">Uncharacterized protein</fullName>
    </submittedName>
</protein>
<evidence type="ECO:0000313" key="1">
    <source>
        <dbReference type="EMBL" id="ERG96890.1"/>
    </source>
</evidence>
<proteinExistence type="predicted"/>
<reference evidence="1 2" key="1">
    <citation type="journal article" date="2013" name="PLoS ONE">
        <title>Assembly-driven community genomics of a hypersaline microbial ecosystem.</title>
        <authorList>
            <person name="Podell S."/>
            <person name="Ugalde J.A."/>
            <person name="Narasingarao P."/>
            <person name="Banfield J.F."/>
            <person name="Heidelberg K.B."/>
            <person name="Allen E.E."/>
        </authorList>
    </citation>
    <scope>NUCLEOTIDE SEQUENCE [LARGE SCALE GENOMIC DNA]</scope>
    <source>
        <strain evidence="2">J07HQW2</strain>
    </source>
</reference>
<organism evidence="1 2">
    <name type="scientific">Haloquadratum walsbyi J07HQW2</name>
    <dbReference type="NCBI Taxonomy" id="1238425"/>
    <lineage>
        <taxon>Archaea</taxon>
        <taxon>Methanobacteriati</taxon>
        <taxon>Methanobacteriota</taxon>
        <taxon>Stenosarchaea group</taxon>
        <taxon>Halobacteria</taxon>
        <taxon>Halobacteriales</taxon>
        <taxon>Haloferacaceae</taxon>
        <taxon>Haloquadratum</taxon>
    </lineage>
</organism>
<dbReference type="HOGENOM" id="CLU_3075285_0_0_2"/>
<gene>
    <name evidence="1" type="ORF">J07HQW2_03374</name>
</gene>
<sequence length="52" mass="5805">MYTNKERADAEVSLSTEGEEIAVVVQVKGHPPVIDQLMTYLEAELDELEASR</sequence>
<dbReference type="Proteomes" id="UP000030710">
    <property type="component" value="Unassembled WGS sequence"/>
</dbReference>
<evidence type="ECO:0000313" key="2">
    <source>
        <dbReference type="Proteomes" id="UP000030710"/>
    </source>
</evidence>